<evidence type="ECO:0000313" key="2">
    <source>
        <dbReference type="EMBL" id="QCI59328.2"/>
    </source>
</evidence>
<dbReference type="AlphaFoldDB" id="A0A856HZL7"/>
<dbReference type="Gene3D" id="3.40.109.10">
    <property type="entry name" value="NADH Oxidase"/>
    <property type="match status" value="1"/>
</dbReference>
<organism evidence="2 3">
    <name type="scientific">Dysosmobacter welbionis</name>
    <dbReference type="NCBI Taxonomy" id="2093857"/>
    <lineage>
        <taxon>Bacteria</taxon>
        <taxon>Bacillati</taxon>
        <taxon>Bacillota</taxon>
        <taxon>Clostridia</taxon>
        <taxon>Eubacteriales</taxon>
        <taxon>Oscillospiraceae</taxon>
        <taxon>Dysosmobacter</taxon>
    </lineage>
</organism>
<protein>
    <submittedName>
        <fullName evidence="2">Nitroreductase family protein</fullName>
    </submittedName>
</protein>
<accession>A0A856HZL7</accession>
<proteinExistence type="predicted"/>
<feature type="domain" description="Nitroreductase" evidence="1">
    <location>
        <begin position="7"/>
        <end position="63"/>
    </location>
</feature>
<dbReference type="Pfam" id="PF00881">
    <property type="entry name" value="Nitroreductase"/>
    <property type="match status" value="1"/>
</dbReference>
<evidence type="ECO:0000259" key="1">
    <source>
        <dbReference type="Pfam" id="PF00881"/>
    </source>
</evidence>
<name>A0A856HZL7_9FIRM</name>
<dbReference type="EMBL" id="CP034413">
    <property type="protein sequence ID" value="QCI59328.2"/>
    <property type="molecule type" value="Genomic_DNA"/>
</dbReference>
<reference evidence="3" key="1">
    <citation type="submission" date="2018-12" db="EMBL/GenBank/DDBJ databases">
        <title>Dusodibacter welbiota gen. nov., sp. nov., isolated from human faeces and emended description of the Oscillibacter genus.</title>
        <authorList>
            <person name="Le Roy T."/>
            <person name="Van der Smissen P."/>
            <person name="Delzenne N."/>
            <person name="Muccioli G."/>
            <person name="Collet J.F."/>
            <person name="Cani P.D."/>
        </authorList>
    </citation>
    <scope>NUCLEOTIDE SEQUENCE [LARGE SCALE GENOMIC DNA]</scope>
    <source>
        <strain evidence="3">J115</strain>
    </source>
</reference>
<evidence type="ECO:0000313" key="3">
    <source>
        <dbReference type="Proteomes" id="UP000298642"/>
    </source>
</evidence>
<dbReference type="GO" id="GO:0016491">
    <property type="term" value="F:oxidoreductase activity"/>
    <property type="evidence" value="ECO:0007669"/>
    <property type="project" value="InterPro"/>
</dbReference>
<dbReference type="InterPro" id="IPR000415">
    <property type="entry name" value="Nitroreductase-like"/>
</dbReference>
<sequence length="102" mass="11688">MEFKEDIQKRRTTFQFTGTPVTAEQIKWIIRAGITAPSFDHKRKWNLIAVTSEMAKRKVTDYIDPLPCKDTPPENPVQEMIQIAFPKQKSMCGSWMCPSAAV</sequence>
<gene>
    <name evidence="2" type="ORF">EIO64_08880</name>
</gene>
<dbReference type="KEGG" id="obj:EIO64_08880"/>
<keyword evidence="3" id="KW-1185">Reference proteome</keyword>
<dbReference type="RefSeq" id="WP_025544130.1">
    <property type="nucleotide sequence ID" value="NZ_CP034413.3"/>
</dbReference>
<dbReference type="SUPFAM" id="SSF55469">
    <property type="entry name" value="FMN-dependent nitroreductase-like"/>
    <property type="match status" value="1"/>
</dbReference>
<dbReference type="Proteomes" id="UP000298642">
    <property type="component" value="Chromosome"/>
</dbReference>
<dbReference type="GeneID" id="89523541"/>
<dbReference type="InterPro" id="IPR029479">
    <property type="entry name" value="Nitroreductase"/>
</dbReference>